<accession>A0A0A1T7D8</accession>
<dbReference type="AlphaFoldDB" id="A0A0A1T7D8"/>
<reference evidence="1 2" key="1">
    <citation type="journal article" date="2015" name="Genome Announc.">
        <title>Draft Genome Sequence and Gene Annotation of the Entomopathogenic Fungus Verticillium hemipterigenum.</title>
        <authorList>
            <person name="Horn F."/>
            <person name="Habel A."/>
            <person name="Scharf D.H."/>
            <person name="Dworschak J."/>
            <person name="Brakhage A.A."/>
            <person name="Guthke R."/>
            <person name="Hertweck C."/>
            <person name="Linde J."/>
        </authorList>
    </citation>
    <scope>NUCLEOTIDE SEQUENCE [LARGE SCALE GENOMIC DNA]</scope>
</reference>
<dbReference type="Proteomes" id="UP000039046">
    <property type="component" value="Unassembled WGS sequence"/>
</dbReference>
<name>A0A0A1T7D8_9HYPO</name>
<proteinExistence type="predicted"/>
<dbReference type="OrthoDB" id="4161406at2759"/>
<keyword evidence="2" id="KW-1185">Reference proteome</keyword>
<sequence length="139" mass="14329">MASTRTVVIGLASAVGMIQMAPAPVPVIAAIAGAAVRAAATYLAERDPHPGVSQESIDQCIQQINGQKNQGRSVEISGDDDMYTINVYVPAACMNLAIVLSGHPAQNGDPVPIPMGSDSLQYLGVSTEDRQNLADALGA</sequence>
<dbReference type="EMBL" id="CDHN01000003">
    <property type="protein sequence ID" value="CEJ90689.1"/>
    <property type="molecule type" value="Genomic_DNA"/>
</dbReference>
<organism evidence="1 2">
    <name type="scientific">[Torrubiella] hemipterigena</name>
    <dbReference type="NCBI Taxonomy" id="1531966"/>
    <lineage>
        <taxon>Eukaryota</taxon>
        <taxon>Fungi</taxon>
        <taxon>Dikarya</taxon>
        <taxon>Ascomycota</taxon>
        <taxon>Pezizomycotina</taxon>
        <taxon>Sordariomycetes</taxon>
        <taxon>Hypocreomycetidae</taxon>
        <taxon>Hypocreales</taxon>
        <taxon>Clavicipitaceae</taxon>
        <taxon>Clavicipitaceae incertae sedis</taxon>
        <taxon>'Torrubiella' clade</taxon>
    </lineage>
</organism>
<dbReference type="HOGENOM" id="CLU_1846498_0_0_1"/>
<evidence type="ECO:0000313" key="1">
    <source>
        <dbReference type="EMBL" id="CEJ90689.1"/>
    </source>
</evidence>
<evidence type="ECO:0000313" key="2">
    <source>
        <dbReference type="Proteomes" id="UP000039046"/>
    </source>
</evidence>
<protein>
    <submittedName>
        <fullName evidence="1">Uncharacterized protein</fullName>
    </submittedName>
</protein>
<dbReference type="STRING" id="1531966.A0A0A1T7D8"/>
<gene>
    <name evidence="1" type="ORF">VHEMI06454</name>
</gene>